<dbReference type="GO" id="GO:0036498">
    <property type="term" value="P:IRE1-mediated unfolded protein response"/>
    <property type="evidence" value="ECO:0007669"/>
    <property type="project" value="TreeGrafter"/>
</dbReference>
<dbReference type="InterPro" id="IPR011009">
    <property type="entry name" value="Kinase-like_dom_sf"/>
</dbReference>
<feature type="region of interest" description="Disordered" evidence="13">
    <location>
        <begin position="1576"/>
        <end position="1611"/>
    </location>
</feature>
<dbReference type="GO" id="GO:0004674">
    <property type="term" value="F:protein serine/threonine kinase activity"/>
    <property type="evidence" value="ECO:0007669"/>
    <property type="project" value="UniProtKB-KW"/>
</dbReference>
<dbReference type="PANTHER" id="PTHR13954">
    <property type="entry name" value="IRE1-RELATED"/>
    <property type="match status" value="1"/>
</dbReference>
<feature type="region of interest" description="Disordered" evidence="13">
    <location>
        <begin position="1330"/>
        <end position="1420"/>
    </location>
</feature>
<dbReference type="PROSITE" id="PS00107">
    <property type="entry name" value="PROTEIN_KINASE_ATP"/>
    <property type="match status" value="1"/>
</dbReference>
<dbReference type="Gene3D" id="3.30.200.20">
    <property type="entry name" value="Phosphorylase Kinase, domain 1"/>
    <property type="match status" value="1"/>
</dbReference>
<dbReference type="GO" id="GO:0006397">
    <property type="term" value="P:mRNA processing"/>
    <property type="evidence" value="ECO:0007669"/>
    <property type="project" value="InterPro"/>
</dbReference>
<keyword evidence="3" id="KW-0723">Serine/threonine-protein kinase</keyword>
<evidence type="ECO:0000256" key="14">
    <source>
        <dbReference type="SAM" id="SignalP"/>
    </source>
</evidence>
<feature type="binding site" evidence="12">
    <location>
        <position position="933"/>
    </location>
    <ligand>
        <name>ATP</name>
        <dbReference type="ChEBI" id="CHEBI:30616"/>
    </ligand>
</feature>
<evidence type="ECO:0000256" key="5">
    <source>
        <dbReference type="ARBA" id="ARBA00022692"/>
    </source>
</evidence>
<keyword evidence="4" id="KW-0808">Transferase</keyword>
<feature type="compositionally biased region" description="Basic and acidic residues" evidence="13">
    <location>
        <begin position="440"/>
        <end position="452"/>
    </location>
</feature>
<evidence type="ECO:0000256" key="13">
    <source>
        <dbReference type="SAM" id="MobiDB-lite"/>
    </source>
</evidence>
<keyword evidence="10" id="KW-1133">Transmembrane helix</keyword>
<keyword evidence="11" id="KW-0472">Membrane</keyword>
<evidence type="ECO:0000256" key="11">
    <source>
        <dbReference type="ARBA" id="ARBA00023136"/>
    </source>
</evidence>
<dbReference type="InterPro" id="IPR011047">
    <property type="entry name" value="Quinoprotein_ADH-like_sf"/>
</dbReference>
<feature type="compositionally biased region" description="Acidic residues" evidence="13">
    <location>
        <begin position="877"/>
        <end position="887"/>
    </location>
</feature>
<protein>
    <recommendedName>
        <fullName evidence="2">non-specific serine/threonine protein kinase</fullName>
        <ecNumber evidence="2">2.7.11.1</ecNumber>
    </recommendedName>
</protein>
<evidence type="ECO:0000256" key="3">
    <source>
        <dbReference type="ARBA" id="ARBA00022527"/>
    </source>
</evidence>
<evidence type="ECO:0000313" key="18">
    <source>
        <dbReference type="Proteomes" id="UP000188320"/>
    </source>
</evidence>
<dbReference type="SUPFAM" id="SSF56112">
    <property type="entry name" value="Protein kinase-like (PK-like)"/>
    <property type="match status" value="1"/>
</dbReference>
<evidence type="ECO:0000256" key="6">
    <source>
        <dbReference type="ARBA" id="ARBA00022729"/>
    </source>
</evidence>
<feature type="region of interest" description="Disordered" evidence="13">
    <location>
        <begin position="855"/>
        <end position="892"/>
    </location>
</feature>
<feature type="compositionally biased region" description="Polar residues" evidence="13">
    <location>
        <begin position="1367"/>
        <end position="1379"/>
    </location>
</feature>
<accession>A0A1R1PR97</accession>
<feature type="compositionally biased region" description="Low complexity" evidence="13">
    <location>
        <begin position="1576"/>
        <end position="1599"/>
    </location>
</feature>
<dbReference type="InterPro" id="IPR018391">
    <property type="entry name" value="PQQ_b-propeller_rpt"/>
</dbReference>
<sequence>MKRVEIRLLTTLLLFSLVIFSKEFGSVLKSNKQYLKQKEKNEIKVDGWGNEAYAKYGDENTILNSNSEHKETIHNIGIGNLNKYDTKNLRHAETEPSCIKGDSVNGKCEEEAVGKPEYPIGQNKELILFKGAKHNKRTMESGDRDTEFGKPENAVLQKIDKRKLQKKLFDKVKVFGVIIMITADGKIYGLDRATGTILWTQSEEAARLGPIVFTKNEHYKNTTDYNVVDEENWEMNQELEWVSNHGLLERVRKMPKKQGVSSTDKSVAEEDWYLAEPGDEGRIYMINESKKLIKLPITVKELVRMSPVKTQRKMYFGTKSTRFVNIDVTTGGINSIFESNEGGKVTQMLLDTNVNQKYEIQLGESQYRVKIFEEATNKERVSKSYRGTKLLWELGYREVDVDRWDGFLEAAMMTAEVRNTEGREKKEGKGKRKGSGSGSREGKDEGEKDGKDLGVMPTRILMTTDGAVALTNAETGEYIWTRNLGMAVVNVFDLFQVPKLLLVGDQETQINIFKNDGETGGDVGRELEEWVLVPHKRQLRPIAQGHRLSIQQKYIKSFMNEEGDDNRGKNNDVSVQKLGPYIGKNPWAANSGRAGKPQVGNEDSGEENCQAGSKCWAAFVGKMNNTLFVISRENFSVVRKIAVEEELEINESGGDSGKELQLSRQVERGYPWNLVGNYELNDVGGGVNTDEALQFELKKENGGARNELAVFRSGYEKWYEDWYSNVIEKELPYCPEDTYEYLVPGFEKNRGNVTNKSYGMNISKETERNKWQRHGSRSGNGNGNGNGGRMWNTRVAIAEALLGIVICSLYLLSTNLYSTEKNEDVSIIVPGYYSLDEMWWGDVESIDEESQLVVTETTYGGQNEQQREKKTNKEKKEEEEEEEEEEKSGEIANKRVKDNVMSKLEITQTILGYGSHGTVVYLGKFEGKPVAVKRLLIDFYGSAKLEIQALQEVDAHPNVIRYYCSEVQGSFLHIALELCIGSLHDAISLVAHEQQSLESPLAKLYKSLKPRDVLLQISNGLHHLHNLKLVHRDIKPQNILISLPPQQQKKLFEENEVTPEIQKAAKILISDFGLSRMLKEDESSFLNTMLTGYGMSRHDGMDRSGNNNNDGNGGFIIGPIGGGAGTVGWRAPECLDRNNTMLYPLLKDPAYIEGSFRSLRSKEIASLNPDQQPQGVGEPLILDNEDFNNNPVIFNSNTSNLPTTEEEKGVRRMTKKIDVFSLGCVFYYLLTLGGHPFGERYAREIRILRNEYDLSHLGSKIGRGYDEGMVEAKDLIAHMIQQDPKFRPSVKSVLVHPYFWPSSAKIMFIMDVSDKLESYARIFKNSININTTNSNNPIEKNNNQYQNSSISSYNNNSNTKNSTQQSLNKATPHSRGNSKAKSEKAQNNNNSKPKGKGKAKGKSSTKTKSKAPDAAASKSKNMFELLNEQVEDEDVADNDPDGSDNSTQNETVQNKSGCVDQPTDQDLLQPTATEDSQESSVGFQPGPEFIEKTDSLVQESSSTVQLENHNRNACETISASESAKDTEMVREIEAENAVSTAIKLLLEFEKGSEFVLGYTTPLTAENYHDNFNTFGRRQQQQQQRSELNGNSTNGNNTGTTTGGSSGGGGGGSWVRRLDKNLRADIVKTIRRNKKHHYQDLEPELKASLGELPDGFWQYFESRYPNLLLHCYYFVLDNKPMWSDGVFRPYFDPSITKMY</sequence>
<feature type="compositionally biased region" description="Basic and acidic residues" evidence="13">
    <location>
        <begin position="865"/>
        <end position="876"/>
    </location>
</feature>
<feature type="compositionally biased region" description="Basic residues" evidence="13">
    <location>
        <begin position="1393"/>
        <end position="1409"/>
    </location>
</feature>
<feature type="domain" description="KEN" evidence="16">
    <location>
        <begin position="1518"/>
        <end position="1692"/>
    </location>
</feature>
<feature type="compositionally biased region" description="Low complexity" evidence="13">
    <location>
        <begin position="1330"/>
        <end position="1366"/>
    </location>
</feature>
<dbReference type="InterPro" id="IPR000719">
    <property type="entry name" value="Prot_kinase_dom"/>
</dbReference>
<feature type="region of interest" description="Disordered" evidence="13">
    <location>
        <begin position="1432"/>
        <end position="1486"/>
    </location>
</feature>
<feature type="compositionally biased region" description="Acidic residues" evidence="13">
    <location>
        <begin position="1432"/>
        <end position="1442"/>
    </location>
</feature>
<dbReference type="OrthoDB" id="63989at2759"/>
<feature type="domain" description="Protein kinase" evidence="15">
    <location>
        <begin position="905"/>
        <end position="1299"/>
    </location>
</feature>
<dbReference type="SMART" id="SM00580">
    <property type="entry name" value="PUG"/>
    <property type="match status" value="1"/>
</dbReference>
<dbReference type="InterPro" id="IPR010513">
    <property type="entry name" value="KEN_dom"/>
</dbReference>
<dbReference type="EC" id="2.7.11.1" evidence="2"/>
<dbReference type="FunFam" id="3.30.200.20:FF:000077">
    <property type="entry name" value="Putative Serine/threonine-protein kinase/endoribonuclease IRE1"/>
    <property type="match status" value="1"/>
</dbReference>
<keyword evidence="18" id="KW-1185">Reference proteome</keyword>
<feature type="compositionally biased region" description="Low complexity" evidence="13">
    <location>
        <begin position="1410"/>
        <end position="1420"/>
    </location>
</feature>
<dbReference type="EMBL" id="LSSK01000416">
    <property type="protein sequence ID" value="OMH83412.1"/>
    <property type="molecule type" value="Genomic_DNA"/>
</dbReference>
<comment type="caution">
    <text evidence="17">The sequence shown here is derived from an EMBL/GenBank/DDBJ whole genome shotgun (WGS) entry which is preliminary data.</text>
</comment>
<name>A0A1R1PR97_ZANCU</name>
<evidence type="ECO:0000256" key="7">
    <source>
        <dbReference type="ARBA" id="ARBA00022741"/>
    </source>
</evidence>
<feature type="compositionally biased region" description="Gly residues" evidence="13">
    <location>
        <begin position="1600"/>
        <end position="1611"/>
    </location>
</feature>
<feature type="chain" id="PRO_5013023341" description="non-specific serine/threonine protein kinase" evidence="14">
    <location>
        <begin position="22"/>
        <end position="1698"/>
    </location>
</feature>
<proteinExistence type="predicted"/>
<comment type="subcellular location">
    <subcellularLocation>
        <location evidence="1">Membrane</location>
        <topology evidence="1">Single-pass membrane protein</topology>
    </subcellularLocation>
</comment>
<keyword evidence="5" id="KW-0812">Transmembrane</keyword>
<feature type="compositionally biased region" description="Polar residues" evidence="13">
    <location>
        <begin position="1443"/>
        <end position="1482"/>
    </location>
</feature>
<dbReference type="GO" id="GO:1990604">
    <property type="term" value="C:IRE1-TRAF2-ASK1 complex"/>
    <property type="evidence" value="ECO:0007669"/>
    <property type="project" value="TreeGrafter"/>
</dbReference>
<evidence type="ECO:0000256" key="1">
    <source>
        <dbReference type="ARBA" id="ARBA00004167"/>
    </source>
</evidence>
<dbReference type="Proteomes" id="UP000188320">
    <property type="component" value="Unassembled WGS sequence"/>
</dbReference>
<organism evidence="17 18">
    <name type="scientific">Zancudomyces culisetae</name>
    <name type="common">Gut fungus</name>
    <name type="synonym">Smittium culisetae</name>
    <dbReference type="NCBI Taxonomy" id="1213189"/>
    <lineage>
        <taxon>Eukaryota</taxon>
        <taxon>Fungi</taxon>
        <taxon>Fungi incertae sedis</taxon>
        <taxon>Zoopagomycota</taxon>
        <taxon>Kickxellomycotina</taxon>
        <taxon>Harpellomycetes</taxon>
        <taxon>Harpellales</taxon>
        <taxon>Legeriomycetaceae</taxon>
        <taxon>Zancudomyces</taxon>
    </lineage>
</organism>
<dbReference type="PROSITE" id="PS50011">
    <property type="entry name" value="PROTEIN_KINASE_DOM"/>
    <property type="match status" value="1"/>
</dbReference>
<evidence type="ECO:0000256" key="12">
    <source>
        <dbReference type="PROSITE-ProRule" id="PRU10141"/>
    </source>
</evidence>
<feature type="compositionally biased region" description="Polar residues" evidence="13">
    <location>
        <begin position="855"/>
        <end position="864"/>
    </location>
</feature>
<dbReference type="GO" id="GO:0004521">
    <property type="term" value="F:RNA endonuclease activity"/>
    <property type="evidence" value="ECO:0007669"/>
    <property type="project" value="InterPro"/>
</dbReference>
<feature type="signal peptide" evidence="14">
    <location>
        <begin position="1"/>
        <end position="21"/>
    </location>
</feature>
<evidence type="ECO:0000256" key="2">
    <source>
        <dbReference type="ARBA" id="ARBA00012513"/>
    </source>
</evidence>
<dbReference type="InterPro" id="IPR038357">
    <property type="entry name" value="KEN_sf"/>
</dbReference>
<gene>
    <name evidence="17" type="ORF">AX774_g3078</name>
</gene>
<evidence type="ECO:0000259" key="16">
    <source>
        <dbReference type="PROSITE" id="PS51392"/>
    </source>
</evidence>
<dbReference type="InterPro" id="IPR017441">
    <property type="entry name" value="Protein_kinase_ATP_BS"/>
</dbReference>
<dbReference type="PANTHER" id="PTHR13954:SF6">
    <property type="entry name" value="NON-SPECIFIC SERINE_THREONINE PROTEIN KINASE"/>
    <property type="match status" value="1"/>
</dbReference>
<keyword evidence="6 14" id="KW-0732">Signal</keyword>
<evidence type="ECO:0000256" key="4">
    <source>
        <dbReference type="ARBA" id="ARBA00022679"/>
    </source>
</evidence>
<keyword evidence="8 17" id="KW-0418">Kinase</keyword>
<dbReference type="GO" id="GO:0070059">
    <property type="term" value="P:intrinsic apoptotic signaling pathway in response to endoplasmic reticulum stress"/>
    <property type="evidence" value="ECO:0007669"/>
    <property type="project" value="TreeGrafter"/>
</dbReference>
<feature type="region of interest" description="Disordered" evidence="13">
    <location>
        <begin position="419"/>
        <end position="455"/>
    </location>
</feature>
<evidence type="ECO:0000313" key="17">
    <source>
        <dbReference type="EMBL" id="OMH83412.1"/>
    </source>
</evidence>
<dbReference type="SUPFAM" id="SSF50998">
    <property type="entry name" value="Quinoprotein alcohol dehydrogenase-like"/>
    <property type="match status" value="1"/>
</dbReference>
<dbReference type="SMART" id="SM00220">
    <property type="entry name" value="S_TKc"/>
    <property type="match status" value="1"/>
</dbReference>
<dbReference type="GO" id="GO:0051082">
    <property type="term" value="F:unfolded protein binding"/>
    <property type="evidence" value="ECO:0007669"/>
    <property type="project" value="TreeGrafter"/>
</dbReference>
<evidence type="ECO:0000256" key="8">
    <source>
        <dbReference type="ARBA" id="ARBA00022777"/>
    </source>
</evidence>
<dbReference type="Pfam" id="PF06479">
    <property type="entry name" value="Ribonuc_2-5A"/>
    <property type="match status" value="1"/>
</dbReference>
<dbReference type="GO" id="GO:0005524">
    <property type="term" value="F:ATP binding"/>
    <property type="evidence" value="ECO:0007669"/>
    <property type="project" value="UniProtKB-UniRule"/>
</dbReference>
<feature type="region of interest" description="Disordered" evidence="13">
    <location>
        <begin position="584"/>
        <end position="605"/>
    </location>
</feature>
<keyword evidence="9 12" id="KW-0067">ATP-binding</keyword>
<evidence type="ECO:0000256" key="9">
    <source>
        <dbReference type="ARBA" id="ARBA00022840"/>
    </source>
</evidence>
<keyword evidence="7 12" id="KW-0547">Nucleotide-binding</keyword>
<evidence type="ECO:0000256" key="10">
    <source>
        <dbReference type="ARBA" id="ARBA00022989"/>
    </source>
</evidence>
<dbReference type="InterPro" id="IPR008271">
    <property type="entry name" value="Ser/Thr_kinase_AS"/>
</dbReference>
<reference evidence="18" key="1">
    <citation type="submission" date="2017-01" db="EMBL/GenBank/DDBJ databases">
        <authorList>
            <person name="Wang Y."/>
            <person name="White M."/>
            <person name="Kvist S."/>
            <person name="Moncalvo J.-M."/>
        </authorList>
    </citation>
    <scope>NUCLEOTIDE SEQUENCE [LARGE SCALE GENOMIC DNA]</scope>
    <source>
        <strain evidence="18">COL-18-3</strain>
    </source>
</reference>
<dbReference type="PROSITE" id="PS00108">
    <property type="entry name" value="PROTEIN_KINASE_ST"/>
    <property type="match status" value="1"/>
</dbReference>
<dbReference type="Gene3D" id="1.20.1440.180">
    <property type="entry name" value="KEN domain"/>
    <property type="match status" value="1"/>
</dbReference>
<evidence type="ECO:0000259" key="15">
    <source>
        <dbReference type="PROSITE" id="PS50011"/>
    </source>
</evidence>
<dbReference type="Gene3D" id="1.10.510.10">
    <property type="entry name" value="Transferase(Phosphotransferase) domain 1"/>
    <property type="match status" value="1"/>
</dbReference>
<dbReference type="Pfam" id="PF00069">
    <property type="entry name" value="Pkinase"/>
    <property type="match status" value="2"/>
</dbReference>
<dbReference type="PROSITE" id="PS51392">
    <property type="entry name" value="KEN"/>
    <property type="match status" value="1"/>
</dbReference>
<dbReference type="InterPro" id="IPR045133">
    <property type="entry name" value="IRE1/2-like"/>
</dbReference>
<dbReference type="SMART" id="SM00564">
    <property type="entry name" value="PQQ"/>
    <property type="match status" value="2"/>
</dbReference>